<comment type="cofactor">
    <cofactor evidence="6">
        <name>Zn(2+)</name>
        <dbReference type="ChEBI" id="CHEBI:29105"/>
    </cofactor>
    <text evidence="6">Binds 1 zinc ion per subunit.</text>
</comment>
<gene>
    <name evidence="8" type="primary">MSRB</name>
    <name evidence="8" type="ORF">TSPGSL018_31089</name>
</gene>
<evidence type="ECO:0000313" key="8">
    <source>
        <dbReference type="EMBL" id="JAC72535.1"/>
    </source>
</evidence>
<keyword evidence="2 6" id="KW-0479">Metal-binding</keyword>
<evidence type="ECO:0000256" key="3">
    <source>
        <dbReference type="ARBA" id="ARBA00022833"/>
    </source>
</evidence>
<dbReference type="GO" id="GO:0046872">
    <property type="term" value="F:metal ion binding"/>
    <property type="evidence" value="ECO:0007669"/>
    <property type="project" value="UniProtKB-KW"/>
</dbReference>
<comment type="similarity">
    <text evidence="1 6">Belongs to the MsrB Met sulfoxide reductase family.</text>
</comment>
<evidence type="ECO:0000256" key="4">
    <source>
        <dbReference type="ARBA" id="ARBA00023002"/>
    </source>
</evidence>
<evidence type="ECO:0000256" key="2">
    <source>
        <dbReference type="ARBA" id="ARBA00022723"/>
    </source>
</evidence>
<dbReference type="EMBL" id="GBEZ01013451">
    <property type="protein sequence ID" value="JAC72535.1"/>
    <property type="molecule type" value="Transcribed_RNA"/>
</dbReference>
<dbReference type="AlphaFoldDB" id="A0A061RPD0"/>
<dbReference type="NCBIfam" id="TIGR00357">
    <property type="entry name" value="peptide-methionine (R)-S-oxide reductase MsrB"/>
    <property type="match status" value="1"/>
</dbReference>
<evidence type="ECO:0000256" key="6">
    <source>
        <dbReference type="RuleBase" id="RU365044"/>
    </source>
</evidence>
<dbReference type="EC" id="1.8.4.12" evidence="6"/>
<dbReference type="FunFam" id="2.170.150.20:FF:000001">
    <property type="entry name" value="Peptide methionine sulfoxide reductase MsrB"/>
    <property type="match status" value="1"/>
</dbReference>
<dbReference type="PANTHER" id="PTHR10173">
    <property type="entry name" value="METHIONINE SULFOXIDE REDUCTASE"/>
    <property type="match status" value="1"/>
</dbReference>
<name>A0A061RPD0_9CHLO</name>
<dbReference type="GO" id="GO:0005737">
    <property type="term" value="C:cytoplasm"/>
    <property type="evidence" value="ECO:0007669"/>
    <property type="project" value="TreeGrafter"/>
</dbReference>
<accession>A0A061RPD0</accession>
<dbReference type="InterPro" id="IPR028427">
    <property type="entry name" value="Met_Sox_Rdtase_MsrB"/>
</dbReference>
<dbReference type="Pfam" id="PF01641">
    <property type="entry name" value="SelR"/>
    <property type="match status" value="1"/>
</dbReference>
<sequence>MRTFSCSPRLPLLRAPAATYRTVKKSREAPLVRACQRDSQKSYPEESRRAVLLGASAVASSLASFSEFSSASAESVGGEFASPNALAILNREGEISHTTEEWQQILTKQQYRVLREEGTELPFSSPLNKEKRKGTFKCAGCGSPLFASSAKYDSGTGWPSFVQPLPGSVTEVPDFSIFFMPRTEVRCARCQGHLGHVFDDGPPPTNLRYCMNGVALQFEPAVGEA</sequence>
<evidence type="ECO:0000259" key="7">
    <source>
        <dbReference type="PROSITE" id="PS51790"/>
    </source>
</evidence>
<keyword evidence="4 6" id="KW-0560">Oxidoreductase</keyword>
<dbReference type="GO" id="GO:0006979">
    <property type="term" value="P:response to oxidative stress"/>
    <property type="evidence" value="ECO:0007669"/>
    <property type="project" value="InterPro"/>
</dbReference>
<dbReference type="SUPFAM" id="SSF51316">
    <property type="entry name" value="Mss4-like"/>
    <property type="match status" value="1"/>
</dbReference>
<comment type="catalytic activity">
    <reaction evidence="5 6">
        <text>L-methionyl-[protein] + [thioredoxin]-disulfide + H2O = L-methionyl-(R)-S-oxide-[protein] + [thioredoxin]-dithiol</text>
        <dbReference type="Rhea" id="RHEA:24164"/>
        <dbReference type="Rhea" id="RHEA-COMP:10698"/>
        <dbReference type="Rhea" id="RHEA-COMP:10700"/>
        <dbReference type="Rhea" id="RHEA-COMP:12313"/>
        <dbReference type="Rhea" id="RHEA-COMP:12314"/>
        <dbReference type="ChEBI" id="CHEBI:15377"/>
        <dbReference type="ChEBI" id="CHEBI:16044"/>
        <dbReference type="ChEBI" id="CHEBI:29950"/>
        <dbReference type="ChEBI" id="CHEBI:45764"/>
        <dbReference type="ChEBI" id="CHEBI:50058"/>
        <dbReference type="EC" id="1.8.4.12"/>
    </reaction>
</comment>
<reference evidence="8" key="1">
    <citation type="submission" date="2014-05" db="EMBL/GenBank/DDBJ databases">
        <title>The transcriptome of the halophilic microalga Tetraselmis sp. GSL018 isolated from the Great Salt Lake, Utah.</title>
        <authorList>
            <person name="Jinkerson R.E."/>
            <person name="D'Adamo S."/>
            <person name="Posewitz M.C."/>
        </authorList>
    </citation>
    <scope>NUCLEOTIDE SEQUENCE</scope>
    <source>
        <strain evidence="8">GSL018</strain>
    </source>
</reference>
<dbReference type="GO" id="GO:0033743">
    <property type="term" value="F:peptide-methionine (R)-S-oxide reductase activity"/>
    <property type="evidence" value="ECO:0007669"/>
    <property type="project" value="UniProtKB-EC"/>
</dbReference>
<proteinExistence type="inferred from homology"/>
<dbReference type="InterPro" id="IPR011057">
    <property type="entry name" value="Mss4-like_sf"/>
</dbReference>
<comment type="function">
    <text evidence="6">Catalyzes the reduction of methionine sulfoxide (MetSO) to methionine in proteins. Plays a protective role against oxidative stress by restoring activity to proteins that have been inactivated by methionine oxidation. MSRB family specifically reduces the MetSO R-enantiomer.</text>
</comment>
<feature type="domain" description="MsrB" evidence="7">
    <location>
        <begin position="99"/>
        <end position="221"/>
    </location>
</feature>
<organism evidence="8">
    <name type="scientific">Tetraselmis sp. GSL018</name>
    <dbReference type="NCBI Taxonomy" id="582737"/>
    <lineage>
        <taxon>Eukaryota</taxon>
        <taxon>Viridiplantae</taxon>
        <taxon>Chlorophyta</taxon>
        <taxon>core chlorophytes</taxon>
        <taxon>Chlorodendrophyceae</taxon>
        <taxon>Chlorodendrales</taxon>
        <taxon>Chlorodendraceae</taxon>
        <taxon>Tetraselmis</taxon>
    </lineage>
</organism>
<dbReference type="InterPro" id="IPR002579">
    <property type="entry name" value="Met_Sox_Rdtase_MsrB_dom"/>
</dbReference>
<evidence type="ECO:0000256" key="1">
    <source>
        <dbReference type="ARBA" id="ARBA00007174"/>
    </source>
</evidence>
<keyword evidence="3 6" id="KW-0862">Zinc</keyword>
<dbReference type="Gene3D" id="2.170.150.20">
    <property type="entry name" value="Peptide methionine sulfoxide reductase"/>
    <property type="match status" value="1"/>
</dbReference>
<protein>
    <recommendedName>
        <fullName evidence="6">Peptide-methionine (R)-S-oxide reductase</fullName>
        <ecNumber evidence="6">1.8.4.12</ecNumber>
    </recommendedName>
</protein>
<dbReference type="PANTHER" id="PTHR10173:SF57">
    <property type="entry name" value="PEPTIDE-METHIONINE (R)-S-OXIDE REDUCTASE"/>
    <property type="match status" value="1"/>
</dbReference>
<dbReference type="PROSITE" id="PS51790">
    <property type="entry name" value="MSRB"/>
    <property type="match status" value="1"/>
</dbReference>
<dbReference type="GO" id="GO:0030091">
    <property type="term" value="P:protein repair"/>
    <property type="evidence" value="ECO:0007669"/>
    <property type="project" value="InterPro"/>
</dbReference>
<evidence type="ECO:0000256" key="5">
    <source>
        <dbReference type="ARBA" id="ARBA00048488"/>
    </source>
</evidence>